<evidence type="ECO:0000313" key="1">
    <source>
        <dbReference type="EMBL" id="GAG49784.1"/>
    </source>
</evidence>
<comment type="caution">
    <text evidence="1">The sequence shown here is derived from an EMBL/GenBank/DDBJ whole genome shotgun (WGS) entry which is preliminary data.</text>
</comment>
<accession>X0Y1R2</accession>
<sequence length="48" mass="5530">NGKTWIDHNAGSSVNEKMIRILYRHIIYPSQEEAPAMPHSFGISIKYE</sequence>
<feature type="non-terminal residue" evidence="1">
    <location>
        <position position="1"/>
    </location>
</feature>
<name>X0Y1R2_9ZZZZ</name>
<dbReference type="EMBL" id="BARS01058611">
    <property type="protein sequence ID" value="GAG49784.1"/>
    <property type="molecule type" value="Genomic_DNA"/>
</dbReference>
<dbReference type="AlphaFoldDB" id="X0Y1R2"/>
<organism evidence="1">
    <name type="scientific">marine sediment metagenome</name>
    <dbReference type="NCBI Taxonomy" id="412755"/>
    <lineage>
        <taxon>unclassified sequences</taxon>
        <taxon>metagenomes</taxon>
        <taxon>ecological metagenomes</taxon>
    </lineage>
</organism>
<gene>
    <name evidence="1" type="ORF">S01H1_85378</name>
</gene>
<reference evidence="1" key="1">
    <citation type="journal article" date="2014" name="Front. Microbiol.">
        <title>High frequency of phylogenetically diverse reductive dehalogenase-homologous genes in deep subseafloor sedimentary metagenomes.</title>
        <authorList>
            <person name="Kawai M."/>
            <person name="Futagami T."/>
            <person name="Toyoda A."/>
            <person name="Takaki Y."/>
            <person name="Nishi S."/>
            <person name="Hori S."/>
            <person name="Arai W."/>
            <person name="Tsubouchi T."/>
            <person name="Morono Y."/>
            <person name="Uchiyama I."/>
            <person name="Ito T."/>
            <person name="Fujiyama A."/>
            <person name="Inagaki F."/>
            <person name="Takami H."/>
        </authorList>
    </citation>
    <scope>NUCLEOTIDE SEQUENCE</scope>
    <source>
        <strain evidence="1">Expedition CK06-06</strain>
    </source>
</reference>
<protein>
    <submittedName>
        <fullName evidence="1">Uncharacterized protein</fullName>
    </submittedName>
</protein>
<proteinExistence type="predicted"/>